<proteinExistence type="predicted"/>
<name>A0AAD4BF22_BOLED</name>
<accession>A0AAD4BF22</accession>
<reference evidence="2" key="1">
    <citation type="submission" date="2019-10" db="EMBL/GenBank/DDBJ databases">
        <authorList>
            <consortium name="DOE Joint Genome Institute"/>
            <person name="Kuo A."/>
            <person name="Miyauchi S."/>
            <person name="Kiss E."/>
            <person name="Drula E."/>
            <person name="Kohler A."/>
            <person name="Sanchez-Garcia M."/>
            <person name="Andreopoulos B."/>
            <person name="Barry K.W."/>
            <person name="Bonito G."/>
            <person name="Buee M."/>
            <person name="Carver A."/>
            <person name="Chen C."/>
            <person name="Cichocki N."/>
            <person name="Clum A."/>
            <person name="Culley D."/>
            <person name="Crous P.W."/>
            <person name="Fauchery L."/>
            <person name="Girlanda M."/>
            <person name="Hayes R."/>
            <person name="Keri Z."/>
            <person name="LaButti K."/>
            <person name="Lipzen A."/>
            <person name="Lombard V."/>
            <person name="Magnuson J."/>
            <person name="Maillard F."/>
            <person name="Morin E."/>
            <person name="Murat C."/>
            <person name="Nolan M."/>
            <person name="Ohm R."/>
            <person name="Pangilinan J."/>
            <person name="Pereira M."/>
            <person name="Perotto S."/>
            <person name="Peter M."/>
            <person name="Riley R."/>
            <person name="Sitrit Y."/>
            <person name="Stielow B."/>
            <person name="Szollosi G."/>
            <person name="Zifcakova L."/>
            <person name="Stursova M."/>
            <person name="Spatafora J.W."/>
            <person name="Tedersoo L."/>
            <person name="Vaario L.-M."/>
            <person name="Yamada A."/>
            <person name="Yan M."/>
            <person name="Wang P."/>
            <person name="Xu J."/>
            <person name="Bruns T."/>
            <person name="Baldrian P."/>
            <person name="Vilgalys R."/>
            <person name="Henrissat B."/>
            <person name="Grigoriev I.V."/>
            <person name="Hibbett D."/>
            <person name="Nagy L.G."/>
            <person name="Martin F.M."/>
        </authorList>
    </citation>
    <scope>NUCLEOTIDE SEQUENCE</scope>
    <source>
        <strain evidence="2">BED1</strain>
    </source>
</reference>
<keyword evidence="3" id="KW-1185">Reference proteome</keyword>
<organism evidence="2 3">
    <name type="scientific">Boletus edulis BED1</name>
    <dbReference type="NCBI Taxonomy" id="1328754"/>
    <lineage>
        <taxon>Eukaryota</taxon>
        <taxon>Fungi</taxon>
        <taxon>Dikarya</taxon>
        <taxon>Basidiomycota</taxon>
        <taxon>Agaricomycotina</taxon>
        <taxon>Agaricomycetes</taxon>
        <taxon>Agaricomycetidae</taxon>
        <taxon>Boletales</taxon>
        <taxon>Boletineae</taxon>
        <taxon>Boletaceae</taxon>
        <taxon>Boletoideae</taxon>
        <taxon>Boletus</taxon>
    </lineage>
</organism>
<dbReference type="AlphaFoldDB" id="A0AAD4BF22"/>
<keyword evidence="1" id="KW-1133">Transmembrane helix</keyword>
<gene>
    <name evidence="2" type="ORF">L210DRAFT_3568684</name>
</gene>
<reference evidence="2" key="2">
    <citation type="journal article" date="2020" name="Nat. Commun.">
        <title>Large-scale genome sequencing of mycorrhizal fungi provides insights into the early evolution of symbiotic traits.</title>
        <authorList>
            <person name="Miyauchi S."/>
            <person name="Kiss E."/>
            <person name="Kuo A."/>
            <person name="Drula E."/>
            <person name="Kohler A."/>
            <person name="Sanchez-Garcia M."/>
            <person name="Morin E."/>
            <person name="Andreopoulos B."/>
            <person name="Barry K.W."/>
            <person name="Bonito G."/>
            <person name="Buee M."/>
            <person name="Carver A."/>
            <person name="Chen C."/>
            <person name="Cichocki N."/>
            <person name="Clum A."/>
            <person name="Culley D."/>
            <person name="Crous P.W."/>
            <person name="Fauchery L."/>
            <person name="Girlanda M."/>
            <person name="Hayes R.D."/>
            <person name="Keri Z."/>
            <person name="LaButti K."/>
            <person name="Lipzen A."/>
            <person name="Lombard V."/>
            <person name="Magnuson J."/>
            <person name="Maillard F."/>
            <person name="Murat C."/>
            <person name="Nolan M."/>
            <person name="Ohm R.A."/>
            <person name="Pangilinan J."/>
            <person name="Pereira M.F."/>
            <person name="Perotto S."/>
            <person name="Peter M."/>
            <person name="Pfister S."/>
            <person name="Riley R."/>
            <person name="Sitrit Y."/>
            <person name="Stielow J.B."/>
            <person name="Szollosi G."/>
            <person name="Zifcakova L."/>
            <person name="Stursova M."/>
            <person name="Spatafora J.W."/>
            <person name="Tedersoo L."/>
            <person name="Vaario L.M."/>
            <person name="Yamada A."/>
            <person name="Yan M."/>
            <person name="Wang P."/>
            <person name="Xu J."/>
            <person name="Bruns T."/>
            <person name="Baldrian P."/>
            <person name="Vilgalys R."/>
            <person name="Dunand C."/>
            <person name="Henrissat B."/>
            <person name="Grigoriev I.V."/>
            <person name="Hibbett D."/>
            <person name="Nagy L.G."/>
            <person name="Martin F.M."/>
        </authorList>
    </citation>
    <scope>NUCLEOTIDE SEQUENCE</scope>
    <source>
        <strain evidence="2">BED1</strain>
    </source>
</reference>
<dbReference type="EMBL" id="WHUW01000108">
    <property type="protein sequence ID" value="KAF8423970.1"/>
    <property type="molecule type" value="Genomic_DNA"/>
</dbReference>
<protein>
    <submittedName>
        <fullName evidence="2">Uncharacterized protein</fullName>
    </submittedName>
</protein>
<evidence type="ECO:0000313" key="3">
    <source>
        <dbReference type="Proteomes" id="UP001194468"/>
    </source>
</evidence>
<evidence type="ECO:0000256" key="1">
    <source>
        <dbReference type="SAM" id="Phobius"/>
    </source>
</evidence>
<sequence>MVAMSIVVLAESNGAIFFNINFQLVYDISLPSSRTTHHLHPSCYRPSLFPSNANASPREQHVRPYETTAIRVVESAALYSLVDVIFIISLALHSSDISDLVFLSIGQVQASAAVFTALACFLPV</sequence>
<feature type="non-terminal residue" evidence="2">
    <location>
        <position position="1"/>
    </location>
</feature>
<comment type="caution">
    <text evidence="2">The sequence shown here is derived from an EMBL/GenBank/DDBJ whole genome shotgun (WGS) entry which is preliminary data.</text>
</comment>
<evidence type="ECO:0000313" key="2">
    <source>
        <dbReference type="EMBL" id="KAF8423970.1"/>
    </source>
</evidence>
<feature type="transmembrane region" description="Helical" evidence="1">
    <location>
        <begin position="100"/>
        <end position="122"/>
    </location>
</feature>
<keyword evidence="1" id="KW-0812">Transmembrane</keyword>
<feature type="transmembrane region" description="Helical" evidence="1">
    <location>
        <begin position="76"/>
        <end position="94"/>
    </location>
</feature>
<dbReference type="Proteomes" id="UP001194468">
    <property type="component" value="Unassembled WGS sequence"/>
</dbReference>
<keyword evidence="1" id="KW-0472">Membrane</keyword>